<evidence type="ECO:0000256" key="11">
    <source>
        <dbReference type="ARBA" id="ARBA00022917"/>
    </source>
</evidence>
<evidence type="ECO:0000256" key="12">
    <source>
        <dbReference type="ARBA" id="ARBA00023146"/>
    </source>
</evidence>
<keyword evidence="11" id="KW-0648">Protein biosynthesis</keyword>
<protein>
    <recommendedName>
        <fullName evidence="13">FDX-ACB domain-containing protein</fullName>
    </recommendedName>
</protein>
<dbReference type="PROSITE" id="PS51447">
    <property type="entry name" value="FDX_ACB"/>
    <property type="match status" value="1"/>
</dbReference>
<sequence length="99" mass="11618">EYKAFSKFPAIIRDISLFVPNNTQMIEVTDIIENTAGQLLIDTDLFDMYQKLGEDQKSLAFRLVFQSFEKTLTDKEINEIQDKIIKALEENESWQVRKK</sequence>
<organism evidence="14">
    <name type="scientific">marine sediment metagenome</name>
    <dbReference type="NCBI Taxonomy" id="412755"/>
    <lineage>
        <taxon>unclassified sequences</taxon>
        <taxon>metagenomes</taxon>
        <taxon>ecological metagenomes</taxon>
    </lineage>
</organism>
<keyword evidence="6" id="KW-0479">Metal-binding</keyword>
<dbReference type="SUPFAM" id="SSF54991">
    <property type="entry name" value="Anticodon-binding domain of PheRS"/>
    <property type="match status" value="1"/>
</dbReference>
<dbReference type="Gene3D" id="3.30.70.380">
    <property type="entry name" value="Ferrodoxin-fold anticodon-binding domain"/>
    <property type="match status" value="1"/>
</dbReference>
<keyword evidence="7" id="KW-0547">Nucleotide-binding</keyword>
<keyword evidence="10" id="KW-0694">RNA-binding</keyword>
<dbReference type="GO" id="GO:0004812">
    <property type="term" value="F:aminoacyl-tRNA ligase activity"/>
    <property type="evidence" value="ECO:0007669"/>
    <property type="project" value="UniProtKB-KW"/>
</dbReference>
<dbReference type="SMART" id="SM00896">
    <property type="entry name" value="FDX-ACB"/>
    <property type="match status" value="1"/>
</dbReference>
<evidence type="ECO:0000256" key="10">
    <source>
        <dbReference type="ARBA" id="ARBA00022884"/>
    </source>
</evidence>
<dbReference type="AlphaFoldDB" id="X0UCX3"/>
<dbReference type="GO" id="GO:0000049">
    <property type="term" value="F:tRNA binding"/>
    <property type="evidence" value="ECO:0007669"/>
    <property type="project" value="UniProtKB-KW"/>
</dbReference>
<comment type="caution">
    <text evidence="14">The sequence shown here is derived from an EMBL/GenBank/DDBJ whole genome shotgun (WGS) entry which is preliminary data.</text>
</comment>
<evidence type="ECO:0000259" key="13">
    <source>
        <dbReference type="PROSITE" id="PS51447"/>
    </source>
</evidence>
<dbReference type="GO" id="GO:0006412">
    <property type="term" value="P:translation"/>
    <property type="evidence" value="ECO:0007669"/>
    <property type="project" value="UniProtKB-KW"/>
</dbReference>
<comment type="subcellular location">
    <subcellularLocation>
        <location evidence="2">Cytoplasm</location>
    </subcellularLocation>
</comment>
<evidence type="ECO:0000256" key="4">
    <source>
        <dbReference type="ARBA" id="ARBA00022555"/>
    </source>
</evidence>
<dbReference type="EMBL" id="BARS01024057">
    <property type="protein sequence ID" value="GAG03440.1"/>
    <property type="molecule type" value="Genomic_DNA"/>
</dbReference>
<dbReference type="FunFam" id="3.30.70.380:FF:000001">
    <property type="entry name" value="Phenylalanine--tRNA ligase beta subunit"/>
    <property type="match status" value="1"/>
</dbReference>
<evidence type="ECO:0000256" key="8">
    <source>
        <dbReference type="ARBA" id="ARBA00022840"/>
    </source>
</evidence>
<keyword evidence="3" id="KW-0963">Cytoplasm</keyword>
<evidence type="ECO:0000313" key="14">
    <source>
        <dbReference type="EMBL" id="GAG03440.1"/>
    </source>
</evidence>
<keyword evidence="9" id="KW-0460">Magnesium</keyword>
<dbReference type="GO" id="GO:0005524">
    <property type="term" value="F:ATP binding"/>
    <property type="evidence" value="ECO:0007669"/>
    <property type="project" value="UniProtKB-KW"/>
</dbReference>
<dbReference type="GO" id="GO:0005737">
    <property type="term" value="C:cytoplasm"/>
    <property type="evidence" value="ECO:0007669"/>
    <property type="project" value="UniProtKB-SubCell"/>
</dbReference>
<evidence type="ECO:0000256" key="7">
    <source>
        <dbReference type="ARBA" id="ARBA00022741"/>
    </source>
</evidence>
<keyword evidence="12" id="KW-0030">Aminoacyl-tRNA synthetase</keyword>
<comment type="cofactor">
    <cofactor evidence="1">
        <name>Mg(2+)</name>
        <dbReference type="ChEBI" id="CHEBI:18420"/>
    </cofactor>
</comment>
<evidence type="ECO:0000256" key="9">
    <source>
        <dbReference type="ARBA" id="ARBA00022842"/>
    </source>
</evidence>
<feature type="domain" description="FDX-ACB" evidence="13">
    <location>
        <begin position="6"/>
        <end position="97"/>
    </location>
</feature>
<reference evidence="14" key="1">
    <citation type="journal article" date="2014" name="Front. Microbiol.">
        <title>High frequency of phylogenetically diverse reductive dehalogenase-homologous genes in deep subseafloor sedimentary metagenomes.</title>
        <authorList>
            <person name="Kawai M."/>
            <person name="Futagami T."/>
            <person name="Toyoda A."/>
            <person name="Takaki Y."/>
            <person name="Nishi S."/>
            <person name="Hori S."/>
            <person name="Arai W."/>
            <person name="Tsubouchi T."/>
            <person name="Morono Y."/>
            <person name="Uchiyama I."/>
            <person name="Ito T."/>
            <person name="Fujiyama A."/>
            <person name="Inagaki F."/>
            <person name="Takami H."/>
        </authorList>
    </citation>
    <scope>NUCLEOTIDE SEQUENCE</scope>
    <source>
        <strain evidence="14">Expedition CK06-06</strain>
    </source>
</reference>
<dbReference type="InterPro" id="IPR036690">
    <property type="entry name" value="Fdx_antiC-bd_sf"/>
</dbReference>
<dbReference type="Pfam" id="PF03147">
    <property type="entry name" value="FDX-ACB"/>
    <property type="match status" value="1"/>
</dbReference>
<proteinExistence type="predicted"/>
<feature type="non-terminal residue" evidence="14">
    <location>
        <position position="1"/>
    </location>
</feature>
<evidence type="ECO:0000256" key="2">
    <source>
        <dbReference type="ARBA" id="ARBA00004496"/>
    </source>
</evidence>
<evidence type="ECO:0000256" key="5">
    <source>
        <dbReference type="ARBA" id="ARBA00022598"/>
    </source>
</evidence>
<keyword evidence="8" id="KW-0067">ATP-binding</keyword>
<evidence type="ECO:0000256" key="1">
    <source>
        <dbReference type="ARBA" id="ARBA00001946"/>
    </source>
</evidence>
<dbReference type="GO" id="GO:0046872">
    <property type="term" value="F:metal ion binding"/>
    <property type="evidence" value="ECO:0007669"/>
    <property type="project" value="UniProtKB-KW"/>
</dbReference>
<gene>
    <name evidence="14" type="ORF">S01H1_38237</name>
</gene>
<name>X0UCX3_9ZZZZ</name>
<evidence type="ECO:0000256" key="6">
    <source>
        <dbReference type="ARBA" id="ARBA00022723"/>
    </source>
</evidence>
<keyword evidence="5" id="KW-0436">Ligase</keyword>
<keyword evidence="4" id="KW-0820">tRNA-binding</keyword>
<evidence type="ECO:0000256" key="3">
    <source>
        <dbReference type="ARBA" id="ARBA00022490"/>
    </source>
</evidence>
<accession>X0UCX3</accession>
<dbReference type="InterPro" id="IPR005121">
    <property type="entry name" value="Fdx_antiC-bd"/>
</dbReference>